<evidence type="ECO:0000259" key="6">
    <source>
        <dbReference type="PROSITE" id="PS50127"/>
    </source>
</evidence>
<dbReference type="Gene3D" id="3.10.110.10">
    <property type="entry name" value="Ubiquitin Conjugating Enzyme"/>
    <property type="match status" value="1"/>
</dbReference>
<protein>
    <recommendedName>
        <fullName evidence="1">E2 ubiquitin-conjugating enzyme</fullName>
        <ecNumber evidence="1">2.3.2.23</ecNumber>
    </recommendedName>
</protein>
<dbReference type="EC" id="2.3.2.23" evidence="1"/>
<keyword evidence="8" id="KW-1185">Reference proteome</keyword>
<sequence>MAPTETAKGLKSLFGSCPPLPTRAPKVLCRYKLVKAGDDDMFSPSGGSSSDNRLDQMDHWSLHLSFDEVSMKYRNFSKFDIPTNEWTKTIQREWKILKKDLPDTIYVRVYESRIDLLRAVIKGAKGTPYHDGLFFFDIHFPQNYPDEPPKVYYHSGGLRINPNLYKNGKVCLSLLNTWYGADNERWIPGESTMLQVLVSIQGLILNEKPYFNEPGYEKTRGSHHGENQSSQYNEYTLIYSLTTMVYTMKKPPKNFEDLVIGYFRDHAHRILSTCKAYSKGVRFGCAIDSGDEETASEWFKSYVERYMKTLIAAFKEVGAESLDEFMPPTLTRSKDKSFYHHSKQFCRIFCFATLSLALLSSRKMMS</sequence>
<evidence type="ECO:0000256" key="5">
    <source>
        <dbReference type="ARBA" id="ARBA00022840"/>
    </source>
</evidence>
<evidence type="ECO:0000256" key="3">
    <source>
        <dbReference type="ARBA" id="ARBA00022741"/>
    </source>
</evidence>
<keyword evidence="5" id="KW-0067">ATP-binding</keyword>
<evidence type="ECO:0000313" key="7">
    <source>
        <dbReference type="EMBL" id="PWA66179.1"/>
    </source>
</evidence>
<dbReference type="InterPro" id="IPR000608">
    <property type="entry name" value="UBC"/>
</dbReference>
<keyword evidence="4" id="KW-0833">Ubl conjugation pathway</keyword>
<name>A0A2U1MY64_ARTAN</name>
<reference evidence="7 8" key="1">
    <citation type="journal article" date="2018" name="Mol. Plant">
        <title>The genome of Artemisia annua provides insight into the evolution of Asteraceae family and artemisinin biosynthesis.</title>
        <authorList>
            <person name="Shen Q."/>
            <person name="Zhang L."/>
            <person name="Liao Z."/>
            <person name="Wang S."/>
            <person name="Yan T."/>
            <person name="Shi P."/>
            <person name="Liu M."/>
            <person name="Fu X."/>
            <person name="Pan Q."/>
            <person name="Wang Y."/>
            <person name="Lv Z."/>
            <person name="Lu X."/>
            <person name="Zhang F."/>
            <person name="Jiang W."/>
            <person name="Ma Y."/>
            <person name="Chen M."/>
            <person name="Hao X."/>
            <person name="Li L."/>
            <person name="Tang Y."/>
            <person name="Lv G."/>
            <person name="Zhou Y."/>
            <person name="Sun X."/>
            <person name="Brodelius P.E."/>
            <person name="Rose J.K.C."/>
            <person name="Tang K."/>
        </authorList>
    </citation>
    <scope>NUCLEOTIDE SEQUENCE [LARGE SCALE GENOMIC DNA]</scope>
    <source>
        <strain evidence="8">cv. Huhao1</strain>
        <tissue evidence="7">Leaf</tissue>
    </source>
</reference>
<keyword evidence="2" id="KW-0808">Transferase</keyword>
<gene>
    <name evidence="7" type="ORF">CTI12_AA330650</name>
</gene>
<dbReference type="STRING" id="35608.A0A2U1MY64"/>
<dbReference type="PROSITE" id="PS50127">
    <property type="entry name" value="UBC_2"/>
    <property type="match status" value="1"/>
</dbReference>
<dbReference type="EMBL" id="PKPP01004086">
    <property type="protein sequence ID" value="PWA66179.1"/>
    <property type="molecule type" value="Genomic_DNA"/>
</dbReference>
<dbReference type="OrthoDB" id="47801at2759"/>
<comment type="caution">
    <text evidence="7">The sequence shown here is derived from an EMBL/GenBank/DDBJ whole genome shotgun (WGS) entry which is preliminary data.</text>
</comment>
<dbReference type="PANTHER" id="PTHR46116:SF41">
    <property type="entry name" value="UBIQUITIN-CONJUGATING ENZYME E2 25-RELATED"/>
    <property type="match status" value="1"/>
</dbReference>
<dbReference type="CDD" id="cd23837">
    <property type="entry name" value="UBCc_UBE2O"/>
    <property type="match status" value="1"/>
</dbReference>
<feature type="domain" description="UBC core" evidence="6">
    <location>
        <begin position="85"/>
        <end position="245"/>
    </location>
</feature>
<dbReference type="GO" id="GO:0005524">
    <property type="term" value="F:ATP binding"/>
    <property type="evidence" value="ECO:0007669"/>
    <property type="project" value="UniProtKB-KW"/>
</dbReference>
<evidence type="ECO:0000256" key="1">
    <source>
        <dbReference type="ARBA" id="ARBA00012486"/>
    </source>
</evidence>
<proteinExistence type="predicted"/>
<dbReference type="SMART" id="SM00212">
    <property type="entry name" value="UBCc"/>
    <property type="match status" value="1"/>
</dbReference>
<dbReference type="SUPFAM" id="SSF54495">
    <property type="entry name" value="UBC-like"/>
    <property type="match status" value="1"/>
</dbReference>
<dbReference type="FunFam" id="3.10.110.10:FF:000028">
    <property type="entry name" value="Probable ubiquitin-conjugating enzyme E2 23"/>
    <property type="match status" value="1"/>
</dbReference>
<dbReference type="Pfam" id="PF00179">
    <property type="entry name" value="UQ_con"/>
    <property type="match status" value="1"/>
</dbReference>
<evidence type="ECO:0000256" key="2">
    <source>
        <dbReference type="ARBA" id="ARBA00022679"/>
    </source>
</evidence>
<organism evidence="7 8">
    <name type="scientific">Artemisia annua</name>
    <name type="common">Sweet wormwood</name>
    <dbReference type="NCBI Taxonomy" id="35608"/>
    <lineage>
        <taxon>Eukaryota</taxon>
        <taxon>Viridiplantae</taxon>
        <taxon>Streptophyta</taxon>
        <taxon>Embryophyta</taxon>
        <taxon>Tracheophyta</taxon>
        <taxon>Spermatophyta</taxon>
        <taxon>Magnoliopsida</taxon>
        <taxon>eudicotyledons</taxon>
        <taxon>Gunneridae</taxon>
        <taxon>Pentapetalae</taxon>
        <taxon>asterids</taxon>
        <taxon>campanulids</taxon>
        <taxon>Asterales</taxon>
        <taxon>Asteraceae</taxon>
        <taxon>Asteroideae</taxon>
        <taxon>Anthemideae</taxon>
        <taxon>Artemisiinae</taxon>
        <taxon>Artemisia</taxon>
    </lineage>
</organism>
<dbReference type="InterPro" id="IPR016135">
    <property type="entry name" value="UBQ-conjugating_enzyme/RWD"/>
</dbReference>
<keyword evidence="3" id="KW-0547">Nucleotide-binding</keyword>
<evidence type="ECO:0000256" key="4">
    <source>
        <dbReference type="ARBA" id="ARBA00022786"/>
    </source>
</evidence>
<evidence type="ECO:0000313" key="8">
    <source>
        <dbReference type="Proteomes" id="UP000245207"/>
    </source>
</evidence>
<accession>A0A2U1MY64</accession>
<dbReference type="PANTHER" id="PTHR46116">
    <property type="entry name" value="(E3-INDEPENDENT) E2 UBIQUITIN-CONJUGATING ENZYME"/>
    <property type="match status" value="1"/>
</dbReference>
<dbReference type="AlphaFoldDB" id="A0A2U1MY64"/>
<dbReference type="Proteomes" id="UP000245207">
    <property type="component" value="Unassembled WGS sequence"/>
</dbReference>
<dbReference type="GO" id="GO:0061631">
    <property type="term" value="F:ubiquitin conjugating enzyme activity"/>
    <property type="evidence" value="ECO:0007669"/>
    <property type="project" value="UniProtKB-EC"/>
</dbReference>